<feature type="transmembrane region" description="Helical" evidence="1">
    <location>
        <begin position="29"/>
        <end position="53"/>
    </location>
</feature>
<comment type="caution">
    <text evidence="4">The sequence shown here is derived from an EMBL/GenBank/DDBJ whole genome shotgun (WGS) entry which is preliminary data.</text>
</comment>
<name>A0A4Y2HU57_ARAVE</name>
<dbReference type="AlphaFoldDB" id="A0A4Y2HU57"/>
<keyword evidence="1" id="KW-0472">Membrane</keyword>
<dbReference type="EMBL" id="BGPR01183137">
    <property type="protein sequence ID" value="GBM68759.1"/>
    <property type="molecule type" value="Genomic_DNA"/>
</dbReference>
<evidence type="ECO:0000313" key="5">
    <source>
        <dbReference type="Proteomes" id="UP000499080"/>
    </source>
</evidence>
<accession>A0A4Y2HU57</accession>
<keyword evidence="5" id="KW-1185">Reference proteome</keyword>
<feature type="non-terminal residue" evidence="4">
    <location>
        <position position="66"/>
    </location>
</feature>
<keyword evidence="1" id="KW-0812">Transmembrane</keyword>
<sequence>MDWVKIYCIDAIELLILGVGIFQDNYPEYVLAIYIINASIYYSLMFSVAKTVVATEVLNKFHSISS</sequence>
<feature type="domain" description="CRAL-TRIO" evidence="2">
    <location>
        <begin position="19"/>
        <end position="64"/>
    </location>
</feature>
<dbReference type="Gene3D" id="3.40.525.10">
    <property type="entry name" value="CRAL-TRIO lipid binding domain"/>
    <property type="match status" value="1"/>
</dbReference>
<organism evidence="4 5">
    <name type="scientific">Araneus ventricosus</name>
    <name type="common">Orbweaver spider</name>
    <name type="synonym">Epeira ventricosa</name>
    <dbReference type="NCBI Taxonomy" id="182803"/>
    <lineage>
        <taxon>Eukaryota</taxon>
        <taxon>Metazoa</taxon>
        <taxon>Ecdysozoa</taxon>
        <taxon>Arthropoda</taxon>
        <taxon>Chelicerata</taxon>
        <taxon>Arachnida</taxon>
        <taxon>Araneae</taxon>
        <taxon>Araneomorphae</taxon>
        <taxon>Entelegynae</taxon>
        <taxon>Araneoidea</taxon>
        <taxon>Araneidae</taxon>
        <taxon>Araneus</taxon>
    </lineage>
</organism>
<evidence type="ECO:0000313" key="4">
    <source>
        <dbReference type="EMBL" id="GBM68788.1"/>
    </source>
</evidence>
<dbReference type="Proteomes" id="UP000499080">
    <property type="component" value="Unassembled WGS sequence"/>
</dbReference>
<evidence type="ECO:0000259" key="2">
    <source>
        <dbReference type="Pfam" id="PF00650"/>
    </source>
</evidence>
<dbReference type="Pfam" id="PF00650">
    <property type="entry name" value="CRAL_TRIO"/>
    <property type="match status" value="1"/>
</dbReference>
<dbReference type="InterPro" id="IPR001251">
    <property type="entry name" value="CRAL-TRIO_dom"/>
</dbReference>
<reference evidence="4 5" key="1">
    <citation type="journal article" date="2019" name="Sci. Rep.">
        <title>Orb-weaving spider Araneus ventricosus genome elucidates the spidroin gene catalogue.</title>
        <authorList>
            <person name="Kono N."/>
            <person name="Nakamura H."/>
            <person name="Ohtoshi R."/>
            <person name="Moran D.A.P."/>
            <person name="Shinohara A."/>
            <person name="Yoshida Y."/>
            <person name="Fujiwara M."/>
            <person name="Mori M."/>
            <person name="Tomita M."/>
            <person name="Arakawa K."/>
        </authorList>
    </citation>
    <scope>NUCLEOTIDE SEQUENCE [LARGE SCALE GENOMIC DNA]</scope>
</reference>
<evidence type="ECO:0000313" key="3">
    <source>
        <dbReference type="EMBL" id="GBM68759.1"/>
    </source>
</evidence>
<gene>
    <name evidence="3" type="ORF">AVEN_229815_1</name>
    <name evidence="4" type="ORF">AVEN_23849_1</name>
</gene>
<proteinExistence type="predicted"/>
<dbReference type="SUPFAM" id="SSF52087">
    <property type="entry name" value="CRAL/TRIO domain"/>
    <property type="match status" value="1"/>
</dbReference>
<keyword evidence="1" id="KW-1133">Transmembrane helix</keyword>
<dbReference type="EMBL" id="BGPR01183148">
    <property type="protein sequence ID" value="GBM68788.1"/>
    <property type="molecule type" value="Genomic_DNA"/>
</dbReference>
<evidence type="ECO:0000256" key="1">
    <source>
        <dbReference type="SAM" id="Phobius"/>
    </source>
</evidence>
<dbReference type="InterPro" id="IPR036865">
    <property type="entry name" value="CRAL-TRIO_dom_sf"/>
</dbReference>
<protein>
    <recommendedName>
        <fullName evidence="2">CRAL-TRIO domain-containing protein</fullName>
    </recommendedName>
</protein>